<evidence type="ECO:0000313" key="2">
    <source>
        <dbReference type="EMBL" id="RIB14185.1"/>
    </source>
</evidence>
<accession>A0A397UVM6</accession>
<feature type="region of interest" description="Disordered" evidence="1">
    <location>
        <begin position="1"/>
        <end position="48"/>
    </location>
</feature>
<keyword evidence="3" id="KW-1185">Reference proteome</keyword>
<evidence type="ECO:0000256" key="1">
    <source>
        <dbReference type="SAM" id="MobiDB-lite"/>
    </source>
</evidence>
<sequence>MKPYSEFEDEFKRIQSKHNDEHKELENKHDNERKELKQRHDNELEKLKNKQYQEIKKVFSNLLCRQNRHPFKRQDTKRSARPSIYPALSGSSGEQQDLNLFPTTTYPNIPDPSNQYLFFHSPSEANFNLEEWLDSSYDCTVGIRDSSVFNEMSYSDNSPFSYNTYENPTLISKDGQENIRCQHSNIDMSDANDGSYSDRIGS</sequence>
<dbReference type="OrthoDB" id="2409698at2759"/>
<dbReference type="AlphaFoldDB" id="A0A397UVM6"/>
<feature type="compositionally biased region" description="Polar residues" evidence="1">
    <location>
        <begin position="89"/>
        <end position="101"/>
    </location>
</feature>
<proteinExistence type="predicted"/>
<protein>
    <submittedName>
        <fullName evidence="2">Uncharacterized protein</fullName>
    </submittedName>
</protein>
<reference evidence="2 3" key="1">
    <citation type="submission" date="2018-06" db="EMBL/GenBank/DDBJ databases">
        <title>Comparative genomics reveals the genomic features of Rhizophagus irregularis, R. cerebriforme, R. diaphanum and Gigaspora rosea, and their symbiotic lifestyle signature.</title>
        <authorList>
            <person name="Morin E."/>
            <person name="San Clemente H."/>
            <person name="Chen E.C.H."/>
            <person name="De La Providencia I."/>
            <person name="Hainaut M."/>
            <person name="Kuo A."/>
            <person name="Kohler A."/>
            <person name="Murat C."/>
            <person name="Tang N."/>
            <person name="Roy S."/>
            <person name="Loubradou J."/>
            <person name="Henrissat B."/>
            <person name="Grigoriev I.V."/>
            <person name="Corradi N."/>
            <person name="Roux C."/>
            <person name="Martin F.M."/>
        </authorList>
    </citation>
    <scope>NUCLEOTIDE SEQUENCE [LARGE SCALE GENOMIC DNA]</scope>
    <source>
        <strain evidence="2 3">DAOM 194757</strain>
    </source>
</reference>
<dbReference type="EMBL" id="QKWP01000855">
    <property type="protein sequence ID" value="RIB14185.1"/>
    <property type="molecule type" value="Genomic_DNA"/>
</dbReference>
<feature type="region of interest" description="Disordered" evidence="1">
    <location>
        <begin position="70"/>
        <end position="101"/>
    </location>
</feature>
<evidence type="ECO:0000313" key="3">
    <source>
        <dbReference type="Proteomes" id="UP000266673"/>
    </source>
</evidence>
<name>A0A397UVM6_9GLOM</name>
<organism evidence="2 3">
    <name type="scientific">Gigaspora rosea</name>
    <dbReference type="NCBI Taxonomy" id="44941"/>
    <lineage>
        <taxon>Eukaryota</taxon>
        <taxon>Fungi</taxon>
        <taxon>Fungi incertae sedis</taxon>
        <taxon>Mucoromycota</taxon>
        <taxon>Glomeromycotina</taxon>
        <taxon>Glomeromycetes</taxon>
        <taxon>Diversisporales</taxon>
        <taxon>Gigasporaceae</taxon>
        <taxon>Gigaspora</taxon>
    </lineage>
</organism>
<feature type="compositionally biased region" description="Basic and acidic residues" evidence="1">
    <location>
        <begin position="10"/>
        <end position="48"/>
    </location>
</feature>
<comment type="caution">
    <text evidence="2">The sequence shown here is derived from an EMBL/GenBank/DDBJ whole genome shotgun (WGS) entry which is preliminary data.</text>
</comment>
<dbReference type="Proteomes" id="UP000266673">
    <property type="component" value="Unassembled WGS sequence"/>
</dbReference>
<gene>
    <name evidence="2" type="ORF">C2G38_2195841</name>
</gene>